<evidence type="ECO:0000259" key="4">
    <source>
        <dbReference type="Pfam" id="PF24883"/>
    </source>
</evidence>
<sequence length="466" mass="52584">MVCIAPFMVHISLLVLHSSDFDAQTLQHQERFHDIIYSIQSANARNDHSHDRIESYIQAQNDAIMAENKHSQLLESLRAPEMCKRYNDLMNSSEADLDGVVASYNKIANNEKALLEGDRGHITNNYDNNQGPTNPTQASKKDDEGIDWVWLSFLAWLKSDYPLFCIQGKPGSGKSTLMKFLIDNEKTKELLRHLADTEAGSKIMAHATLSHDEIDEELIRRFLCVCNVLHSKCGMSAYTASVLHQISHIVERTGSEKSQLTANLLQIVQRLHANDAIGNSPSWKPKSKLLSFLTEFRCFHDYIVSTLQRSPSVTTATAVLRNSWGHDRFLDCRREKLTSLELVKALLSLGANPHIQSIDNKWWTYSDEPLVSNDTTFRHLLKYGVMGVFRSAYAGGNLATFILKMVLNRVTTCRDLEAPPLAILEVLLSAQSFHVFLEVKLGFLLSYLISNLKHLVDDNDVISQAE</sequence>
<dbReference type="AlphaFoldDB" id="A0AAE8MAU2"/>
<accession>A0AAE8MAU2</accession>
<dbReference type="InterPro" id="IPR056884">
    <property type="entry name" value="NPHP3-like_N"/>
</dbReference>
<protein>
    <recommendedName>
        <fullName evidence="4">Nephrocystin 3-like N-terminal domain-containing protein</fullName>
    </recommendedName>
</protein>
<dbReference type="EMBL" id="ONZP01000251">
    <property type="protein sequence ID" value="SPJ79046.1"/>
    <property type="molecule type" value="Genomic_DNA"/>
</dbReference>
<evidence type="ECO:0000313" key="5">
    <source>
        <dbReference type="EMBL" id="SPJ79046.1"/>
    </source>
</evidence>
<feature type="domain" description="Nephrocystin 3-like N-terminal" evidence="4">
    <location>
        <begin position="152"/>
        <end position="265"/>
    </location>
</feature>
<evidence type="ECO:0000256" key="2">
    <source>
        <dbReference type="SAM" id="MobiDB-lite"/>
    </source>
</evidence>
<name>A0AAE8MAU2_9HYPO</name>
<organism evidence="5 6">
    <name type="scientific">Fusarium torulosum</name>
    <dbReference type="NCBI Taxonomy" id="33205"/>
    <lineage>
        <taxon>Eukaryota</taxon>
        <taxon>Fungi</taxon>
        <taxon>Dikarya</taxon>
        <taxon>Ascomycota</taxon>
        <taxon>Pezizomycotina</taxon>
        <taxon>Sordariomycetes</taxon>
        <taxon>Hypocreomycetidae</taxon>
        <taxon>Hypocreales</taxon>
        <taxon>Nectriaceae</taxon>
        <taxon>Fusarium</taxon>
    </lineage>
</organism>
<gene>
    <name evidence="5" type="ORF">FTOL_07437</name>
</gene>
<evidence type="ECO:0000256" key="3">
    <source>
        <dbReference type="SAM" id="SignalP"/>
    </source>
</evidence>
<keyword evidence="6" id="KW-1185">Reference proteome</keyword>
<evidence type="ECO:0000256" key="1">
    <source>
        <dbReference type="ARBA" id="ARBA00022737"/>
    </source>
</evidence>
<feature type="signal peptide" evidence="3">
    <location>
        <begin position="1"/>
        <end position="23"/>
    </location>
</feature>
<feature type="region of interest" description="Disordered" evidence="2">
    <location>
        <begin position="119"/>
        <end position="141"/>
    </location>
</feature>
<feature type="compositionally biased region" description="Polar residues" evidence="2">
    <location>
        <begin position="122"/>
        <end position="138"/>
    </location>
</feature>
<comment type="caution">
    <text evidence="5">The sequence shown here is derived from an EMBL/GenBank/DDBJ whole genome shotgun (WGS) entry which is preliminary data.</text>
</comment>
<keyword evidence="1" id="KW-0677">Repeat</keyword>
<keyword evidence="3" id="KW-0732">Signal</keyword>
<feature type="chain" id="PRO_5042094932" description="Nephrocystin 3-like N-terminal domain-containing protein" evidence="3">
    <location>
        <begin position="24"/>
        <end position="466"/>
    </location>
</feature>
<dbReference type="Proteomes" id="UP001187734">
    <property type="component" value="Unassembled WGS sequence"/>
</dbReference>
<evidence type="ECO:0000313" key="6">
    <source>
        <dbReference type="Proteomes" id="UP001187734"/>
    </source>
</evidence>
<reference evidence="5" key="1">
    <citation type="submission" date="2018-03" db="EMBL/GenBank/DDBJ databases">
        <authorList>
            <person name="Guldener U."/>
        </authorList>
    </citation>
    <scope>NUCLEOTIDE SEQUENCE</scope>
</reference>
<proteinExistence type="predicted"/>
<dbReference type="Pfam" id="PF24883">
    <property type="entry name" value="NPHP3_N"/>
    <property type="match status" value="1"/>
</dbReference>